<evidence type="ECO:0000256" key="8">
    <source>
        <dbReference type="ARBA" id="ARBA00022475"/>
    </source>
</evidence>
<keyword evidence="15" id="KW-0408">Iron</keyword>
<evidence type="ECO:0000313" key="23">
    <source>
        <dbReference type="EMBL" id="MEN3931090.1"/>
    </source>
</evidence>
<evidence type="ECO:0000259" key="22">
    <source>
        <dbReference type="PROSITE" id="PS51296"/>
    </source>
</evidence>
<keyword evidence="16" id="KW-0411">Iron-sulfur</keyword>
<dbReference type="Gene3D" id="1.20.5.510">
    <property type="entry name" value="Single helix bin"/>
    <property type="match status" value="1"/>
</dbReference>
<dbReference type="RefSeq" id="WP_346337131.1">
    <property type="nucleotide sequence ID" value="NZ_JBBYXI010000003.1"/>
</dbReference>
<dbReference type="InterPro" id="IPR005805">
    <property type="entry name" value="Rieske_Fe-S_prot_C"/>
</dbReference>
<keyword evidence="24" id="KW-1185">Reference proteome</keyword>
<evidence type="ECO:0000256" key="21">
    <source>
        <dbReference type="RuleBase" id="RU004497"/>
    </source>
</evidence>
<evidence type="ECO:0000256" key="16">
    <source>
        <dbReference type="ARBA" id="ARBA00023014"/>
    </source>
</evidence>
<protein>
    <recommendedName>
        <fullName evidence="6 20">Ubiquinol-cytochrome c reductase iron-sulfur subunit</fullName>
        <ecNumber evidence="5 20">7.1.1.8</ecNumber>
    </recommendedName>
</protein>
<evidence type="ECO:0000256" key="7">
    <source>
        <dbReference type="ARBA" id="ARBA00022448"/>
    </source>
</evidence>
<evidence type="ECO:0000256" key="1">
    <source>
        <dbReference type="ARBA" id="ARBA00002444"/>
    </source>
</evidence>
<name>A0ABV0BK54_9HYPH</name>
<dbReference type="InterPro" id="IPR017941">
    <property type="entry name" value="Rieske_2Fe-2S"/>
</dbReference>
<feature type="transmembrane region" description="Helical" evidence="20">
    <location>
        <begin position="15"/>
        <end position="36"/>
    </location>
</feature>
<evidence type="ECO:0000256" key="11">
    <source>
        <dbReference type="ARBA" id="ARBA00022723"/>
    </source>
</evidence>
<keyword evidence="7 20" id="KW-0813">Transport</keyword>
<keyword evidence="14 20" id="KW-1133">Transmembrane helix</keyword>
<evidence type="ECO:0000256" key="6">
    <source>
        <dbReference type="ARBA" id="ARBA00019816"/>
    </source>
</evidence>
<evidence type="ECO:0000256" key="13">
    <source>
        <dbReference type="ARBA" id="ARBA00022982"/>
    </source>
</evidence>
<comment type="function">
    <text evidence="1">Component of the ubiquinol-cytochrome c reductase complex (complex III or cytochrome b-c1 complex), which is a respiratory chain that generates an electrochemical potential coupled to ATP synthesis.</text>
</comment>
<keyword evidence="11" id="KW-0479">Metal-binding</keyword>
<keyword evidence="12" id="KW-1278">Translocase</keyword>
<evidence type="ECO:0000256" key="3">
    <source>
        <dbReference type="ARBA" id="ARBA00010651"/>
    </source>
</evidence>
<organism evidence="23 24">
    <name type="scientific">Hohaiivirga grylli</name>
    <dbReference type="NCBI Taxonomy" id="3133970"/>
    <lineage>
        <taxon>Bacteria</taxon>
        <taxon>Pseudomonadati</taxon>
        <taxon>Pseudomonadota</taxon>
        <taxon>Alphaproteobacteria</taxon>
        <taxon>Hyphomicrobiales</taxon>
        <taxon>Methylobacteriaceae</taxon>
        <taxon>Hohaiivirga</taxon>
    </lineage>
</organism>
<evidence type="ECO:0000256" key="17">
    <source>
        <dbReference type="ARBA" id="ARBA00023136"/>
    </source>
</evidence>
<evidence type="ECO:0000256" key="2">
    <source>
        <dbReference type="ARBA" id="ARBA00004162"/>
    </source>
</evidence>
<evidence type="ECO:0000256" key="19">
    <source>
        <dbReference type="ARBA" id="ARBA00029351"/>
    </source>
</evidence>
<dbReference type="EC" id="7.1.1.8" evidence="5 20"/>
<evidence type="ECO:0000256" key="14">
    <source>
        <dbReference type="ARBA" id="ARBA00022989"/>
    </source>
</evidence>
<dbReference type="NCBIfam" id="TIGR01416">
    <property type="entry name" value="Rieske_proteo"/>
    <property type="match status" value="1"/>
</dbReference>
<evidence type="ECO:0000256" key="12">
    <source>
        <dbReference type="ARBA" id="ARBA00022967"/>
    </source>
</evidence>
<gene>
    <name evidence="23" type="primary">petA</name>
    <name evidence="23" type="ORF">WJT86_08475</name>
</gene>
<dbReference type="SUPFAM" id="SSF50022">
    <property type="entry name" value="ISP domain"/>
    <property type="match status" value="1"/>
</dbReference>
<dbReference type="Proteomes" id="UP001418637">
    <property type="component" value="Unassembled WGS sequence"/>
</dbReference>
<keyword evidence="10" id="KW-0001">2Fe-2S</keyword>
<dbReference type="PRINTS" id="PR00162">
    <property type="entry name" value="RIESKE"/>
</dbReference>
<dbReference type="InterPro" id="IPR019470">
    <property type="entry name" value="Ubiq_cytC_Rdtase_Fe-S_su_TAT"/>
</dbReference>
<dbReference type="InterPro" id="IPR014349">
    <property type="entry name" value="Rieske_Fe-S_prot"/>
</dbReference>
<dbReference type="Pfam" id="PF10399">
    <property type="entry name" value="UCR_Fe-S_N"/>
    <property type="match status" value="1"/>
</dbReference>
<evidence type="ECO:0000256" key="18">
    <source>
        <dbReference type="ARBA" id="ARBA00023157"/>
    </source>
</evidence>
<comment type="catalytic activity">
    <reaction evidence="19 20">
        <text>a quinol + 2 Fe(III)-[cytochrome c](out) = a quinone + 2 Fe(II)-[cytochrome c](out) + 2 H(+)(out)</text>
        <dbReference type="Rhea" id="RHEA:11484"/>
        <dbReference type="Rhea" id="RHEA-COMP:10350"/>
        <dbReference type="Rhea" id="RHEA-COMP:14399"/>
        <dbReference type="ChEBI" id="CHEBI:15378"/>
        <dbReference type="ChEBI" id="CHEBI:24646"/>
        <dbReference type="ChEBI" id="CHEBI:29033"/>
        <dbReference type="ChEBI" id="CHEBI:29034"/>
        <dbReference type="ChEBI" id="CHEBI:132124"/>
        <dbReference type="EC" id="7.1.1.8"/>
    </reaction>
</comment>
<keyword evidence="13 20" id="KW-0249">Electron transport</keyword>
<dbReference type="EMBL" id="JBBYXI010000003">
    <property type="protein sequence ID" value="MEN3931090.1"/>
    <property type="molecule type" value="Genomic_DNA"/>
</dbReference>
<comment type="cofactor">
    <cofactor evidence="20">
        <name>[2Fe-2S] cluster</name>
        <dbReference type="ChEBI" id="CHEBI:190135"/>
    </cofactor>
    <text evidence="20">Binds 1 [2Fe-2S] cluster per subunit.</text>
</comment>
<sequence length="186" mass="20069">MADTVKNAEPTRRDFLFIATGTAAAIGTACTVWPFISSLAPDANTIALGAPVEVDLAPIAEGQIVKVFWRDTLIFIRHRTKEEIEAAENVDVATLIDPQPDDQRVKKGHEQWLIVFGNCTHLGCVPNGHEGPYKGWHCPCHGSVFDTSGRVRVGPAPSNLPVPEYKFMSDTQIVIGVADEAPAPAA</sequence>
<evidence type="ECO:0000256" key="5">
    <source>
        <dbReference type="ARBA" id="ARBA00012951"/>
    </source>
</evidence>
<evidence type="ECO:0000256" key="20">
    <source>
        <dbReference type="RuleBase" id="RU004494"/>
    </source>
</evidence>
<keyword evidence="8" id="KW-1003">Cell membrane</keyword>
<dbReference type="InterPro" id="IPR006311">
    <property type="entry name" value="TAT_signal"/>
</dbReference>
<feature type="domain" description="Rieske" evidence="22">
    <location>
        <begin position="81"/>
        <end position="174"/>
    </location>
</feature>
<dbReference type="PROSITE" id="PS51257">
    <property type="entry name" value="PROKAR_LIPOPROTEIN"/>
    <property type="match status" value="1"/>
</dbReference>
<keyword evidence="18" id="KW-1015">Disulfide bond</keyword>
<dbReference type="Gene3D" id="2.102.10.10">
    <property type="entry name" value="Rieske [2Fe-2S] iron-sulphur domain"/>
    <property type="match status" value="1"/>
</dbReference>
<dbReference type="InterPro" id="IPR036922">
    <property type="entry name" value="Rieske_2Fe-2S_sf"/>
</dbReference>
<evidence type="ECO:0000256" key="10">
    <source>
        <dbReference type="ARBA" id="ARBA00022714"/>
    </source>
</evidence>
<dbReference type="InterPro" id="IPR006317">
    <property type="entry name" value="Ubiquinol_cyt_c_Rdtase_Fe-S-su"/>
</dbReference>
<reference evidence="23 24" key="1">
    <citation type="submission" date="2024-04" db="EMBL/GenBank/DDBJ databases">
        <title>A novel species isolated from cricket.</title>
        <authorList>
            <person name="Wang H.-C."/>
        </authorList>
    </citation>
    <scope>NUCLEOTIDE SEQUENCE [LARGE SCALE GENOMIC DNA]</scope>
    <source>
        <strain evidence="23 24">WL0021</strain>
    </source>
</reference>
<keyword evidence="17 20" id="KW-0472">Membrane</keyword>
<dbReference type="Pfam" id="PF00355">
    <property type="entry name" value="Rieske"/>
    <property type="match status" value="1"/>
</dbReference>
<evidence type="ECO:0000256" key="4">
    <source>
        <dbReference type="ARBA" id="ARBA00011649"/>
    </source>
</evidence>
<comment type="miscellaneous">
    <text evidence="20">The Rieske protein is a high potential 2Fe-2S protein.</text>
</comment>
<proteinExistence type="inferred from homology"/>
<comment type="subcellular location">
    <subcellularLocation>
        <location evidence="2">Cell membrane</location>
        <topology evidence="2">Single-pass membrane protein</topology>
    </subcellularLocation>
</comment>
<comment type="subunit">
    <text evidence="4 21">The main subunits of complex b-c1 are: cytochrome b, cytochrome c1 and the Rieske protein.</text>
</comment>
<comment type="similarity">
    <text evidence="3">Belongs to the Rieske iron-sulfur protein family.</text>
</comment>
<dbReference type="PANTHER" id="PTHR10134">
    <property type="entry name" value="CYTOCHROME B-C1 COMPLEX SUBUNIT RIESKE, MITOCHONDRIAL"/>
    <property type="match status" value="1"/>
</dbReference>
<dbReference type="PROSITE" id="PS51318">
    <property type="entry name" value="TAT"/>
    <property type="match status" value="1"/>
</dbReference>
<evidence type="ECO:0000256" key="9">
    <source>
        <dbReference type="ARBA" id="ARBA00022692"/>
    </source>
</evidence>
<evidence type="ECO:0000313" key="24">
    <source>
        <dbReference type="Proteomes" id="UP001418637"/>
    </source>
</evidence>
<accession>A0ABV0BK54</accession>
<dbReference type="PROSITE" id="PS51296">
    <property type="entry name" value="RIESKE"/>
    <property type="match status" value="1"/>
</dbReference>
<dbReference type="CDD" id="cd03470">
    <property type="entry name" value="Rieske_cytochrome_bc1"/>
    <property type="match status" value="1"/>
</dbReference>
<keyword evidence="9 20" id="KW-0812">Transmembrane</keyword>
<evidence type="ECO:0000256" key="15">
    <source>
        <dbReference type="ARBA" id="ARBA00023004"/>
    </source>
</evidence>
<comment type="caution">
    <text evidence="23">The sequence shown here is derived from an EMBL/GenBank/DDBJ whole genome shotgun (WGS) entry which is preliminary data.</text>
</comment>